<organism evidence="1 2">
    <name type="scientific">Botryotinia fuckeliana (strain B05.10)</name>
    <name type="common">Noble rot fungus</name>
    <name type="synonym">Botrytis cinerea</name>
    <dbReference type="NCBI Taxonomy" id="332648"/>
    <lineage>
        <taxon>Eukaryota</taxon>
        <taxon>Fungi</taxon>
        <taxon>Dikarya</taxon>
        <taxon>Ascomycota</taxon>
        <taxon>Pezizomycotina</taxon>
        <taxon>Leotiomycetes</taxon>
        <taxon>Helotiales</taxon>
        <taxon>Sclerotiniaceae</taxon>
        <taxon>Botrytis</taxon>
    </lineage>
</organism>
<dbReference type="AlphaFoldDB" id="A0A384JXM1"/>
<proteinExistence type="predicted"/>
<dbReference type="Proteomes" id="UP000001798">
    <property type="component" value="Chromosome 11"/>
</dbReference>
<reference evidence="1 2" key="3">
    <citation type="journal article" date="2017" name="Mol. Plant Pathol.">
        <title>A gapless genome sequence of the fungus Botrytis cinerea.</title>
        <authorList>
            <person name="Van Kan J.A."/>
            <person name="Stassen J.H."/>
            <person name="Mosbach A."/>
            <person name="Van Der Lee T.A."/>
            <person name="Faino L."/>
            <person name="Farmer A.D."/>
            <person name="Papasotiriou D.G."/>
            <person name="Zhou S."/>
            <person name="Seidl M.F."/>
            <person name="Cottam E."/>
            <person name="Edel D."/>
            <person name="Hahn M."/>
            <person name="Schwartz D.C."/>
            <person name="Dietrich R.A."/>
            <person name="Widdison S."/>
            <person name="Scalliet G."/>
        </authorList>
    </citation>
    <scope>NUCLEOTIDE SEQUENCE [LARGE SCALE GENOMIC DNA]</scope>
    <source>
        <strain evidence="1 2">B05.10</strain>
    </source>
</reference>
<keyword evidence="2" id="KW-1185">Reference proteome</keyword>
<protein>
    <submittedName>
        <fullName evidence="1">Uncharacterized protein</fullName>
    </submittedName>
</protein>
<dbReference type="KEGG" id="bfu:BCIN_11g05990"/>
<evidence type="ECO:0000313" key="2">
    <source>
        <dbReference type="Proteomes" id="UP000001798"/>
    </source>
</evidence>
<sequence length="142" mass="16831">MLARQYYNESELAKLTQVIRHFFLEDNPSKWTYIAVTMKIEQARHLEGGDLFASDPWPIRQYSIQACQKKWYSMVRKGEVENAHASWDDELAIPDLMHNVWAKEKEEEMLSIFYGTDFPEIPDDVFKEIEAELERKKVMQAQ</sequence>
<gene>
    <name evidence="1" type="ORF">BCIN_11g05990</name>
</gene>
<accession>A0A384JXM1</accession>
<name>A0A384JXM1_BOTFB</name>
<dbReference type="EMBL" id="CP009815">
    <property type="protein sequence ID" value="ATZ55335.1"/>
    <property type="molecule type" value="Genomic_DNA"/>
</dbReference>
<dbReference type="OrthoDB" id="3561891at2759"/>
<dbReference type="RefSeq" id="XP_001546627.1">
    <property type="nucleotide sequence ID" value="XM_001546577.2"/>
</dbReference>
<dbReference type="GeneID" id="5427089"/>
<reference evidence="1 2" key="1">
    <citation type="journal article" date="2011" name="PLoS Genet.">
        <title>Genomic analysis of the necrotrophic fungal pathogens Sclerotinia sclerotiorum and Botrytis cinerea.</title>
        <authorList>
            <person name="Amselem J."/>
            <person name="Cuomo C.A."/>
            <person name="van Kan J.A."/>
            <person name="Viaud M."/>
            <person name="Benito E.P."/>
            <person name="Couloux A."/>
            <person name="Coutinho P.M."/>
            <person name="de Vries R.P."/>
            <person name="Dyer P.S."/>
            <person name="Fillinger S."/>
            <person name="Fournier E."/>
            <person name="Gout L."/>
            <person name="Hahn M."/>
            <person name="Kohn L."/>
            <person name="Lapalu N."/>
            <person name="Plummer K.M."/>
            <person name="Pradier J.M."/>
            <person name="Quevillon E."/>
            <person name="Sharon A."/>
            <person name="Simon A."/>
            <person name="ten Have A."/>
            <person name="Tudzynski B."/>
            <person name="Tudzynski P."/>
            <person name="Wincker P."/>
            <person name="Andrew M."/>
            <person name="Anthouard V."/>
            <person name="Beever R.E."/>
            <person name="Beffa R."/>
            <person name="Benoit I."/>
            <person name="Bouzid O."/>
            <person name="Brault B."/>
            <person name="Chen Z."/>
            <person name="Choquer M."/>
            <person name="Collemare J."/>
            <person name="Cotton P."/>
            <person name="Danchin E.G."/>
            <person name="Da Silva C."/>
            <person name="Gautier A."/>
            <person name="Giraud C."/>
            <person name="Giraud T."/>
            <person name="Gonzalez C."/>
            <person name="Grossetete S."/>
            <person name="Guldener U."/>
            <person name="Henrissat B."/>
            <person name="Howlett B.J."/>
            <person name="Kodira C."/>
            <person name="Kretschmer M."/>
            <person name="Lappartient A."/>
            <person name="Leroch M."/>
            <person name="Levis C."/>
            <person name="Mauceli E."/>
            <person name="Neuveglise C."/>
            <person name="Oeser B."/>
            <person name="Pearson M."/>
            <person name="Poulain J."/>
            <person name="Poussereau N."/>
            <person name="Quesneville H."/>
            <person name="Rascle C."/>
            <person name="Schumacher J."/>
            <person name="Segurens B."/>
            <person name="Sexton A."/>
            <person name="Silva E."/>
            <person name="Sirven C."/>
            <person name="Soanes D.M."/>
            <person name="Talbot N.J."/>
            <person name="Templeton M."/>
            <person name="Yandava C."/>
            <person name="Yarden O."/>
            <person name="Zeng Q."/>
            <person name="Rollins J.A."/>
            <person name="Lebrun M.H."/>
            <person name="Dickman M."/>
        </authorList>
    </citation>
    <scope>NUCLEOTIDE SEQUENCE [LARGE SCALE GENOMIC DNA]</scope>
    <source>
        <strain evidence="1 2">B05.10</strain>
    </source>
</reference>
<dbReference type="VEuPathDB" id="FungiDB:Bcin11g05990"/>
<reference evidence="1 2" key="2">
    <citation type="journal article" date="2012" name="Eukaryot. Cell">
        <title>Genome update of Botrytis cinerea strains B05.10 and T4.</title>
        <authorList>
            <person name="Staats M."/>
            <person name="van Kan J.A."/>
        </authorList>
    </citation>
    <scope>NUCLEOTIDE SEQUENCE [LARGE SCALE GENOMIC DNA]</scope>
    <source>
        <strain evidence="1 2">B05.10</strain>
    </source>
</reference>
<evidence type="ECO:0000313" key="1">
    <source>
        <dbReference type="EMBL" id="ATZ55335.1"/>
    </source>
</evidence>